<accession>A0A8J5MW15</accession>
<dbReference type="InterPro" id="IPR026699">
    <property type="entry name" value="Exosome_RNA_bind1/RRP40/RRP4"/>
</dbReference>
<dbReference type="Pfam" id="PF15985">
    <property type="entry name" value="KH_6"/>
    <property type="match status" value="1"/>
</dbReference>
<evidence type="ECO:0000313" key="10">
    <source>
        <dbReference type="EMBL" id="KAG7166550.1"/>
    </source>
</evidence>
<feature type="domain" description="K Homology" evidence="8">
    <location>
        <begin position="260"/>
        <end position="306"/>
    </location>
</feature>
<name>A0A8J5MW15_HOMAM</name>
<evidence type="ECO:0000256" key="3">
    <source>
        <dbReference type="ARBA" id="ARBA00022552"/>
    </source>
</evidence>
<dbReference type="Gene3D" id="3.30.1370.10">
    <property type="entry name" value="K Homology domain, type 1"/>
    <property type="match status" value="1"/>
</dbReference>
<gene>
    <name evidence="10" type="primary">Exosc3-L1</name>
    <name evidence="10" type="ORF">Hamer_G005673</name>
</gene>
<dbReference type="InterPro" id="IPR041054">
    <property type="entry name" value="Rrp40_N_euk"/>
</dbReference>
<dbReference type="Proteomes" id="UP000747542">
    <property type="component" value="Unassembled WGS sequence"/>
</dbReference>
<dbReference type="Pfam" id="PF21262">
    <property type="entry name" value="RRP40_S1"/>
    <property type="match status" value="1"/>
</dbReference>
<evidence type="ECO:0000256" key="7">
    <source>
        <dbReference type="SAM" id="MobiDB-lite"/>
    </source>
</evidence>
<dbReference type="InterPro" id="IPR036612">
    <property type="entry name" value="KH_dom_type_1_sf"/>
</dbReference>
<dbReference type="SUPFAM" id="SSF50249">
    <property type="entry name" value="Nucleic acid-binding proteins"/>
    <property type="match status" value="1"/>
</dbReference>
<dbReference type="GO" id="GO:0071051">
    <property type="term" value="P:poly(A)-dependent snoRNA 3'-end processing"/>
    <property type="evidence" value="ECO:0007669"/>
    <property type="project" value="TreeGrafter"/>
</dbReference>
<dbReference type="SUPFAM" id="SSF54791">
    <property type="entry name" value="Eukaryotic type KH-domain (KH-domain type I)"/>
    <property type="match status" value="1"/>
</dbReference>
<reference evidence="10" key="1">
    <citation type="journal article" date="2021" name="Sci. Adv.">
        <title>The American lobster genome reveals insights on longevity, neural, and immune adaptations.</title>
        <authorList>
            <person name="Polinski J.M."/>
            <person name="Zimin A.V."/>
            <person name="Clark K.F."/>
            <person name="Kohn A.B."/>
            <person name="Sadowski N."/>
            <person name="Timp W."/>
            <person name="Ptitsyn A."/>
            <person name="Khanna P."/>
            <person name="Romanova D.Y."/>
            <person name="Williams P."/>
            <person name="Greenwood S.J."/>
            <person name="Moroz L.L."/>
            <person name="Walt D.R."/>
            <person name="Bodnar A.G."/>
        </authorList>
    </citation>
    <scope>NUCLEOTIDE SEQUENCE</scope>
    <source>
        <strain evidence="10">GMGI-L3</strain>
    </source>
</reference>
<keyword evidence="11" id="KW-1185">Reference proteome</keyword>
<evidence type="ECO:0000259" key="9">
    <source>
        <dbReference type="Pfam" id="PF18311"/>
    </source>
</evidence>
<dbReference type="PANTHER" id="PTHR21321:SF1">
    <property type="entry name" value="EXOSOME COMPLEX COMPONENT RRP40"/>
    <property type="match status" value="1"/>
</dbReference>
<dbReference type="GO" id="GO:0003723">
    <property type="term" value="F:RNA binding"/>
    <property type="evidence" value="ECO:0007669"/>
    <property type="project" value="UniProtKB-KW"/>
</dbReference>
<dbReference type="Pfam" id="PF18311">
    <property type="entry name" value="Rrp40_N"/>
    <property type="match status" value="1"/>
</dbReference>
<evidence type="ECO:0000256" key="6">
    <source>
        <dbReference type="ARBA" id="ARBA00030615"/>
    </source>
</evidence>
<protein>
    <recommendedName>
        <fullName evidence="6">Ribosomal RNA-processing protein 40</fullName>
    </recommendedName>
</protein>
<dbReference type="EMBL" id="JAHLQT010022531">
    <property type="protein sequence ID" value="KAG7166550.1"/>
    <property type="molecule type" value="Genomic_DNA"/>
</dbReference>
<dbReference type="CDD" id="cd05790">
    <property type="entry name" value="S1_Rrp40"/>
    <property type="match status" value="1"/>
</dbReference>
<sequence>MRGRVNLKCRYHKAQSPLQQQQRRQPNTDRARRLHPASITCVSNFSGRDWDDNARYSVRSEGWRGRVPLSVPDARLAPECLAPCHDHSVRGLWRMMLLVALLSPALSGGLKILQVVLPGDEVLQFSPNGNNERIILGPGLRWHENNICATRSGLLKKASKNFYYVDSHQKRYIPHEKEFVIGIILRKKGDNYLIDIGGNEPGTISCLAFENSSKKSRKEMKPGDLIFGQLLVANRDMEPELVCIDVFNKTVSMESLPDDGIMFTVPLHVARMIVNPENIYLMSIAKKINYTVIVGFNGRVWLKTEKQRDMVAIMNCIMMLEFMSLEEAEKNVFRLLDSFLVPVQH</sequence>
<evidence type="ECO:0000256" key="5">
    <source>
        <dbReference type="ARBA" id="ARBA00022884"/>
    </source>
</evidence>
<feature type="domain" description="Exosome complex exonuclease Rrp40 N-terminal" evidence="9">
    <location>
        <begin position="134"/>
        <end position="171"/>
    </location>
</feature>
<dbReference type="GO" id="GO:0010468">
    <property type="term" value="P:regulation of gene expression"/>
    <property type="evidence" value="ECO:0007669"/>
    <property type="project" value="UniProtKB-ARBA"/>
</dbReference>
<dbReference type="GO" id="GO:0071034">
    <property type="term" value="P:CUT catabolic process"/>
    <property type="evidence" value="ECO:0007669"/>
    <property type="project" value="TreeGrafter"/>
</dbReference>
<comment type="similarity">
    <text evidence="2">Belongs to the RRP40 family.</text>
</comment>
<comment type="subcellular location">
    <subcellularLocation>
        <location evidence="1">Nucleus</location>
        <location evidence="1">Nucleolus</location>
    </subcellularLocation>
</comment>
<feature type="region of interest" description="Disordered" evidence="7">
    <location>
        <begin position="14"/>
        <end position="33"/>
    </location>
</feature>
<dbReference type="GO" id="GO:0034475">
    <property type="term" value="P:U4 snRNA 3'-end processing"/>
    <property type="evidence" value="ECO:0007669"/>
    <property type="project" value="TreeGrafter"/>
</dbReference>
<evidence type="ECO:0000256" key="2">
    <source>
        <dbReference type="ARBA" id="ARBA00007841"/>
    </source>
</evidence>
<dbReference type="GO" id="GO:0071035">
    <property type="term" value="P:nuclear polyadenylation-dependent rRNA catabolic process"/>
    <property type="evidence" value="ECO:0007669"/>
    <property type="project" value="TreeGrafter"/>
</dbReference>
<dbReference type="Gene3D" id="2.40.50.140">
    <property type="entry name" value="Nucleic acid-binding proteins"/>
    <property type="match status" value="1"/>
</dbReference>
<dbReference type="InterPro" id="IPR004088">
    <property type="entry name" value="KH_dom_type_1"/>
</dbReference>
<dbReference type="GO" id="GO:0000176">
    <property type="term" value="C:nuclear exosome (RNase complex)"/>
    <property type="evidence" value="ECO:0007669"/>
    <property type="project" value="TreeGrafter"/>
</dbReference>
<dbReference type="InterPro" id="IPR012340">
    <property type="entry name" value="NA-bd_OB-fold"/>
</dbReference>
<dbReference type="SUPFAM" id="SSF110324">
    <property type="entry name" value="Ribosomal L27 protein-like"/>
    <property type="match status" value="1"/>
</dbReference>
<dbReference type="AlphaFoldDB" id="A0A8J5MW15"/>
<dbReference type="GO" id="GO:0000467">
    <property type="term" value="P:exonucleolytic trimming to generate mature 3'-end of 5.8S rRNA from tricistronic rRNA transcript (SSU-rRNA, 5.8S rRNA, LSU-rRNA)"/>
    <property type="evidence" value="ECO:0007669"/>
    <property type="project" value="TreeGrafter"/>
</dbReference>
<keyword evidence="5" id="KW-0694">RNA-binding</keyword>
<keyword evidence="4" id="KW-0271">Exosome</keyword>
<evidence type="ECO:0000313" key="11">
    <source>
        <dbReference type="Proteomes" id="UP000747542"/>
    </source>
</evidence>
<proteinExistence type="inferred from homology"/>
<comment type="caution">
    <text evidence="10">The sequence shown here is derived from an EMBL/GenBank/DDBJ whole genome shotgun (WGS) entry which is preliminary data.</text>
</comment>
<organism evidence="10 11">
    <name type="scientific">Homarus americanus</name>
    <name type="common">American lobster</name>
    <dbReference type="NCBI Taxonomy" id="6706"/>
    <lineage>
        <taxon>Eukaryota</taxon>
        <taxon>Metazoa</taxon>
        <taxon>Ecdysozoa</taxon>
        <taxon>Arthropoda</taxon>
        <taxon>Crustacea</taxon>
        <taxon>Multicrustacea</taxon>
        <taxon>Malacostraca</taxon>
        <taxon>Eumalacostraca</taxon>
        <taxon>Eucarida</taxon>
        <taxon>Decapoda</taxon>
        <taxon>Pleocyemata</taxon>
        <taxon>Astacidea</taxon>
        <taxon>Nephropoidea</taxon>
        <taxon>Nephropidae</taxon>
        <taxon>Homarus</taxon>
    </lineage>
</organism>
<dbReference type="PANTHER" id="PTHR21321">
    <property type="entry name" value="PNAS-3 RELATED"/>
    <property type="match status" value="1"/>
</dbReference>
<dbReference type="GO" id="GO:0000177">
    <property type="term" value="C:cytoplasmic exosome (RNase complex)"/>
    <property type="evidence" value="ECO:0007669"/>
    <property type="project" value="TreeGrafter"/>
</dbReference>
<evidence type="ECO:0000256" key="4">
    <source>
        <dbReference type="ARBA" id="ARBA00022835"/>
    </source>
</evidence>
<keyword evidence="3" id="KW-0698">rRNA processing</keyword>
<evidence type="ECO:0000259" key="8">
    <source>
        <dbReference type="Pfam" id="PF15985"/>
    </source>
</evidence>
<dbReference type="GO" id="GO:0005730">
    <property type="term" value="C:nucleolus"/>
    <property type="evidence" value="ECO:0007669"/>
    <property type="project" value="UniProtKB-SubCell"/>
</dbReference>
<dbReference type="InterPro" id="IPR037319">
    <property type="entry name" value="Rrp40_S1"/>
</dbReference>
<dbReference type="GO" id="GO:0071038">
    <property type="term" value="P:TRAMP-dependent tRNA surveillance pathway"/>
    <property type="evidence" value="ECO:0007669"/>
    <property type="project" value="TreeGrafter"/>
</dbReference>
<dbReference type="Gene3D" id="2.40.50.100">
    <property type="match status" value="1"/>
</dbReference>
<evidence type="ECO:0000256" key="1">
    <source>
        <dbReference type="ARBA" id="ARBA00004604"/>
    </source>
</evidence>